<keyword evidence="1" id="KW-0472">Membrane</keyword>
<evidence type="ECO:0000256" key="1">
    <source>
        <dbReference type="SAM" id="Phobius"/>
    </source>
</evidence>
<reference evidence="2 3" key="1">
    <citation type="submission" date="2018-11" db="EMBL/GenBank/DDBJ databases">
        <authorList>
            <consortium name="Pathogen Informatics"/>
        </authorList>
    </citation>
    <scope>NUCLEOTIDE SEQUENCE [LARGE SCALE GENOMIC DNA]</scope>
    <source>
        <strain evidence="2 3">NCTC10327</strain>
    </source>
</reference>
<keyword evidence="1" id="KW-0812">Transmembrane</keyword>
<accession>A0A7Z8Y9V4</accession>
<keyword evidence="1" id="KW-1133">Transmembrane helix</keyword>
<sequence length="86" mass="9385">MGRQRLRLIRKMALHRPVGALGTVMLALVLVLTCVSVAGFISAYSRAVERGAKSNFGVYSRQVTGKGPTPGKWTWGWCLCCKVKCS</sequence>
<dbReference type="Proteomes" id="UP000269974">
    <property type="component" value="Unassembled WGS sequence"/>
</dbReference>
<name>A0A7Z8Y9V4_9ACTO</name>
<proteinExistence type="predicted"/>
<organism evidence="2 3">
    <name type="scientific">Actinobaculum suis</name>
    <dbReference type="NCBI Taxonomy" id="1657"/>
    <lineage>
        <taxon>Bacteria</taxon>
        <taxon>Bacillati</taxon>
        <taxon>Actinomycetota</taxon>
        <taxon>Actinomycetes</taxon>
        <taxon>Actinomycetales</taxon>
        <taxon>Actinomycetaceae</taxon>
        <taxon>Actinobaculum</taxon>
    </lineage>
</organism>
<feature type="transmembrane region" description="Helical" evidence="1">
    <location>
        <begin position="21"/>
        <end position="44"/>
    </location>
</feature>
<comment type="caution">
    <text evidence="2">The sequence shown here is derived from an EMBL/GenBank/DDBJ whole genome shotgun (WGS) entry which is preliminary data.</text>
</comment>
<dbReference type="AlphaFoldDB" id="A0A7Z8Y9V4"/>
<evidence type="ECO:0000313" key="2">
    <source>
        <dbReference type="EMBL" id="VDG77018.1"/>
    </source>
</evidence>
<protein>
    <submittedName>
        <fullName evidence="2">Uncharacterized protein</fullName>
    </submittedName>
</protein>
<evidence type="ECO:0000313" key="3">
    <source>
        <dbReference type="Proteomes" id="UP000269974"/>
    </source>
</evidence>
<gene>
    <name evidence="2" type="ORF">NCTC10327_01640</name>
</gene>
<dbReference type="EMBL" id="UYIO01000001">
    <property type="protein sequence ID" value="VDG77018.1"/>
    <property type="molecule type" value="Genomic_DNA"/>
</dbReference>